<keyword evidence="7 8" id="KW-0067">ATP-binding</keyword>
<dbReference type="InterPro" id="IPR008271">
    <property type="entry name" value="Ser/Thr_kinase_AS"/>
</dbReference>
<dbReference type="Gene3D" id="1.10.510.10">
    <property type="entry name" value="Transferase(Phosphotransferase) domain 1"/>
    <property type="match status" value="1"/>
</dbReference>
<dbReference type="Pfam" id="PF00787">
    <property type="entry name" value="PX"/>
    <property type="match status" value="1"/>
</dbReference>
<evidence type="ECO:0000256" key="4">
    <source>
        <dbReference type="ARBA" id="ARBA00022679"/>
    </source>
</evidence>
<feature type="domain" description="PX" evidence="11">
    <location>
        <begin position="349"/>
        <end position="467"/>
    </location>
</feature>
<evidence type="ECO:0000256" key="2">
    <source>
        <dbReference type="ARBA" id="ARBA00022527"/>
    </source>
</evidence>
<dbReference type="InterPro" id="IPR036871">
    <property type="entry name" value="PX_dom_sf"/>
</dbReference>
<evidence type="ECO:0000256" key="3">
    <source>
        <dbReference type="ARBA" id="ARBA00022553"/>
    </source>
</evidence>
<feature type="region of interest" description="Disordered" evidence="9">
    <location>
        <begin position="1"/>
        <end position="46"/>
    </location>
</feature>
<reference evidence="13" key="1">
    <citation type="submission" date="2022-07" db="EMBL/GenBank/DDBJ databases">
        <title>Phylogenomic reconstructions and comparative analyses of Kickxellomycotina fungi.</title>
        <authorList>
            <person name="Reynolds N.K."/>
            <person name="Stajich J.E."/>
            <person name="Barry K."/>
            <person name="Grigoriev I.V."/>
            <person name="Crous P."/>
            <person name="Smith M.E."/>
        </authorList>
    </citation>
    <scope>NUCLEOTIDE SEQUENCE</scope>
    <source>
        <strain evidence="13">NBRC 100468</strain>
    </source>
</reference>
<dbReference type="FunFam" id="1.10.510.10:FF:000008">
    <property type="entry name" value="Non-specific serine/threonine protein kinase"/>
    <property type="match status" value="1"/>
</dbReference>
<feature type="compositionally biased region" description="Polar residues" evidence="9">
    <location>
        <begin position="515"/>
        <end position="525"/>
    </location>
</feature>
<dbReference type="Pfam" id="PF00433">
    <property type="entry name" value="Pkinase_C"/>
    <property type="match status" value="1"/>
</dbReference>
<dbReference type="InterPro" id="IPR017892">
    <property type="entry name" value="Pkinase_C"/>
</dbReference>
<evidence type="ECO:0000259" key="10">
    <source>
        <dbReference type="PROSITE" id="PS50011"/>
    </source>
</evidence>
<feature type="compositionally biased region" description="Polar residues" evidence="9">
    <location>
        <begin position="18"/>
        <end position="40"/>
    </location>
</feature>
<evidence type="ECO:0000256" key="8">
    <source>
        <dbReference type="PROSITE-ProRule" id="PRU10141"/>
    </source>
</evidence>
<dbReference type="EMBL" id="JANBPU010000503">
    <property type="protein sequence ID" value="KAJ1910975.1"/>
    <property type="molecule type" value="Genomic_DNA"/>
</dbReference>
<dbReference type="SMART" id="SM00133">
    <property type="entry name" value="S_TK_X"/>
    <property type="match status" value="1"/>
</dbReference>
<dbReference type="InterPro" id="IPR011009">
    <property type="entry name" value="Kinase-like_dom_sf"/>
</dbReference>
<comment type="similarity">
    <text evidence="1">Belongs to the protein kinase superfamily. AGC Ser/Thr protein kinase family.</text>
</comment>
<feature type="region of interest" description="Disordered" evidence="9">
    <location>
        <begin position="256"/>
        <end position="297"/>
    </location>
</feature>
<dbReference type="AlphaFoldDB" id="A0A9W7ZQK2"/>
<dbReference type="SUPFAM" id="SSF64268">
    <property type="entry name" value="PX domain"/>
    <property type="match status" value="1"/>
</dbReference>
<accession>A0A9W7ZQK2</accession>
<name>A0A9W7ZQK2_9FUNG</name>
<feature type="compositionally biased region" description="Low complexity" evidence="9">
    <location>
        <begin position="263"/>
        <end position="285"/>
    </location>
</feature>
<dbReference type="OrthoDB" id="63267at2759"/>
<evidence type="ECO:0000256" key="7">
    <source>
        <dbReference type="ARBA" id="ARBA00022840"/>
    </source>
</evidence>
<feature type="non-terminal residue" evidence="13">
    <location>
        <position position="1"/>
    </location>
</feature>
<dbReference type="SUPFAM" id="SSF56112">
    <property type="entry name" value="Protein kinase-like (PK-like)"/>
    <property type="match status" value="1"/>
</dbReference>
<dbReference type="InterPro" id="IPR017441">
    <property type="entry name" value="Protein_kinase_ATP_BS"/>
</dbReference>
<feature type="region of interest" description="Disordered" evidence="9">
    <location>
        <begin position="756"/>
        <end position="783"/>
    </location>
</feature>
<keyword evidence="4 13" id="KW-0808">Transferase</keyword>
<feature type="domain" description="Protein kinase" evidence="10">
    <location>
        <begin position="796"/>
        <end position="1057"/>
    </location>
</feature>
<feature type="region of interest" description="Disordered" evidence="9">
    <location>
        <begin position="108"/>
        <end position="144"/>
    </location>
</feature>
<dbReference type="PROSITE" id="PS00108">
    <property type="entry name" value="PROTEIN_KINASE_ST"/>
    <property type="match status" value="1"/>
</dbReference>
<dbReference type="SMART" id="SM00220">
    <property type="entry name" value="S_TKc"/>
    <property type="match status" value="1"/>
</dbReference>
<dbReference type="CDD" id="cd06093">
    <property type="entry name" value="PX_domain"/>
    <property type="match status" value="1"/>
</dbReference>
<keyword evidence="3" id="KW-0597">Phosphoprotein</keyword>
<dbReference type="FunFam" id="3.30.200.20:FF:000103">
    <property type="entry name" value="Protein kinase C"/>
    <property type="match status" value="1"/>
</dbReference>
<evidence type="ECO:0000256" key="6">
    <source>
        <dbReference type="ARBA" id="ARBA00022777"/>
    </source>
</evidence>
<gene>
    <name evidence="13" type="primary">SGK2</name>
    <name evidence="13" type="ORF">H4219_006080</name>
</gene>
<keyword evidence="2" id="KW-0723">Serine/threonine-protein kinase</keyword>
<keyword evidence="14" id="KW-1185">Reference proteome</keyword>
<dbReference type="EC" id="2.7.11.1" evidence="13"/>
<dbReference type="InterPro" id="IPR000961">
    <property type="entry name" value="AGC-kinase_C"/>
</dbReference>
<dbReference type="Gene3D" id="3.30.1520.10">
    <property type="entry name" value="Phox-like domain"/>
    <property type="match status" value="1"/>
</dbReference>
<keyword evidence="6 13" id="KW-0418">Kinase</keyword>
<evidence type="ECO:0000313" key="14">
    <source>
        <dbReference type="Proteomes" id="UP001150538"/>
    </source>
</evidence>
<evidence type="ECO:0000256" key="1">
    <source>
        <dbReference type="ARBA" id="ARBA00009903"/>
    </source>
</evidence>
<dbReference type="PROSITE" id="PS00107">
    <property type="entry name" value="PROTEIN_KINASE_ATP"/>
    <property type="match status" value="1"/>
</dbReference>
<dbReference type="SMART" id="SM00312">
    <property type="entry name" value="PX"/>
    <property type="match status" value="1"/>
</dbReference>
<dbReference type="PROSITE" id="PS50195">
    <property type="entry name" value="PX"/>
    <property type="match status" value="1"/>
</dbReference>
<protein>
    <submittedName>
        <fullName evidence="13">Serine/threonine-protein kinase Sgk2</fullName>
        <ecNumber evidence="13">2.7.11.1</ecNumber>
    </submittedName>
</protein>
<evidence type="ECO:0000313" key="13">
    <source>
        <dbReference type="EMBL" id="KAJ1910975.1"/>
    </source>
</evidence>
<feature type="domain" description="AGC-kinase C-terminal" evidence="12">
    <location>
        <begin position="1058"/>
        <end position="1133"/>
    </location>
</feature>
<dbReference type="InterPro" id="IPR000719">
    <property type="entry name" value="Prot_kinase_dom"/>
</dbReference>
<dbReference type="GO" id="GO:0004674">
    <property type="term" value="F:protein serine/threonine kinase activity"/>
    <property type="evidence" value="ECO:0007669"/>
    <property type="project" value="UniProtKB-KW"/>
</dbReference>
<dbReference type="GO" id="GO:0035091">
    <property type="term" value="F:phosphatidylinositol binding"/>
    <property type="evidence" value="ECO:0007669"/>
    <property type="project" value="InterPro"/>
</dbReference>
<keyword evidence="5 8" id="KW-0547">Nucleotide-binding</keyword>
<dbReference type="PROSITE" id="PS51285">
    <property type="entry name" value="AGC_KINASE_CTER"/>
    <property type="match status" value="1"/>
</dbReference>
<organism evidence="13 14">
    <name type="scientific">Mycoemilia scoparia</name>
    <dbReference type="NCBI Taxonomy" id="417184"/>
    <lineage>
        <taxon>Eukaryota</taxon>
        <taxon>Fungi</taxon>
        <taxon>Fungi incertae sedis</taxon>
        <taxon>Zoopagomycota</taxon>
        <taxon>Kickxellomycotina</taxon>
        <taxon>Kickxellomycetes</taxon>
        <taxon>Kickxellales</taxon>
        <taxon>Kickxellaceae</taxon>
        <taxon>Mycoemilia</taxon>
    </lineage>
</organism>
<feature type="compositionally biased region" description="Polar residues" evidence="9">
    <location>
        <begin position="133"/>
        <end position="143"/>
    </location>
</feature>
<dbReference type="Gene3D" id="3.30.200.20">
    <property type="entry name" value="Phosphorylase Kinase, domain 1"/>
    <property type="match status" value="1"/>
</dbReference>
<proteinExistence type="inferred from homology"/>
<feature type="binding site" evidence="8">
    <location>
        <position position="825"/>
    </location>
    <ligand>
        <name>ATP</name>
        <dbReference type="ChEBI" id="CHEBI:30616"/>
    </ligand>
</feature>
<dbReference type="GO" id="GO:0005524">
    <property type="term" value="F:ATP binding"/>
    <property type="evidence" value="ECO:0007669"/>
    <property type="project" value="UniProtKB-UniRule"/>
</dbReference>
<feature type="compositionally biased region" description="Polar residues" evidence="9">
    <location>
        <begin position="286"/>
        <end position="297"/>
    </location>
</feature>
<feature type="compositionally biased region" description="Low complexity" evidence="9">
    <location>
        <begin position="120"/>
        <end position="132"/>
    </location>
</feature>
<dbReference type="Proteomes" id="UP001150538">
    <property type="component" value="Unassembled WGS sequence"/>
</dbReference>
<evidence type="ECO:0000259" key="11">
    <source>
        <dbReference type="PROSITE" id="PS50195"/>
    </source>
</evidence>
<evidence type="ECO:0000256" key="5">
    <source>
        <dbReference type="ARBA" id="ARBA00022741"/>
    </source>
</evidence>
<dbReference type="PROSITE" id="PS50011">
    <property type="entry name" value="PROTEIN_KINASE_DOM"/>
    <property type="match status" value="1"/>
</dbReference>
<feature type="compositionally biased region" description="Low complexity" evidence="9">
    <location>
        <begin position="591"/>
        <end position="609"/>
    </location>
</feature>
<feature type="region of interest" description="Disordered" evidence="9">
    <location>
        <begin position="1234"/>
        <end position="1261"/>
    </location>
</feature>
<feature type="compositionally biased region" description="Low complexity" evidence="9">
    <location>
        <begin position="526"/>
        <end position="535"/>
    </location>
</feature>
<comment type="caution">
    <text evidence="13">The sequence shown here is derived from an EMBL/GenBank/DDBJ whole genome shotgun (WGS) entry which is preliminary data.</text>
</comment>
<dbReference type="Pfam" id="PF00069">
    <property type="entry name" value="Pkinase"/>
    <property type="match status" value="1"/>
</dbReference>
<dbReference type="PANTHER" id="PTHR24351">
    <property type="entry name" value="RIBOSOMAL PROTEIN S6 KINASE"/>
    <property type="match status" value="1"/>
</dbReference>
<evidence type="ECO:0000256" key="9">
    <source>
        <dbReference type="SAM" id="MobiDB-lite"/>
    </source>
</evidence>
<sequence length="1261" mass="139663">TSPHFKVADSKPSVGLQLISSSPNPTSDSVPSFSSQSLQKPSHHCNNNYTTYKNTTSIENNRTNYNIPVSPHYNRPAPLSPPFNAPRLSSIRMNKSPAQPARYIHSSFSEEDECSSNAEYQYKQQKQQQQQQTNAVPTTNSRDSMPLSLRHILSRSNILSVNNINSSNNGRRCVSHSYKDGSVPLSILHEKGSDGNGSAVANTPKSGLAKESSAIGNAGVTLTPSSSSSSSWISRLGRQTSHQFLKITSLHSNRHNNIASNASGKVENSKSSPSSGPRRSGVYSYTSSSTKNDTQSNAATLDGQTLCRSAGNSFAKSIITSGMDYTAAIDLADMECENISAYIVGTETWYEPTSGSESIGNTSGKKKFTVYKIQITAGSIDKPQIRWTVYRKYNEFSDLYLRLKQLYPETKISSFPPKRLLGGHFSSDFVFARRERLNSFVRAIMDDDTLRSCDTVRNFLRKQESDIVSAGSDAMVLAGLFNHSDNTSTLRGDEHAYASDYSPSDVDHRYTTNAVASQRNSTETPSSSLMSSLSSGDGLAVGQPKSVENNKKSILKPMESPGKRGNSSAPKTSRKKFGFRRNLQTRSAPFDSGDNKSSSASKSQKGGNAVYMDSFDNTLKRSSFMSIESITNGTGSTNFVRENIGRVTKSRYEPDVAVQSAKQAKWRQIAGKRFYKQLKSVLPAQHHDPENPGGNSMAQMYRSFSEDPRAKINNNDATSQVPASAGPVVTTHLMAAQKRARNDTLTDGYNLTNKQANVAGGSADADDHNSNDSTEDLDTKRVVTSPKSQKVSLDDFHLLSVIGKGSYGKVMLARHKDSANVYAIKVISKSKLISRPNEIRRVMSERRVLERAVEHPFLVGLHYAFQTRDKLYLCINYINGGELFFHLQRERRFPENRARFYAAEITSALGYLHSIDIVYRDLKPENCLLDARGHLRIVDFGLAKEIPNDIEDGKTSTFCGTPEYLAPEVIQRQSYGKEVDWYCLGAVLYEMLTGLPPFYTTDATEMYRRILYEPLRFPPHVGTLSRDFVTRLMERHPARRLGHGVLGTENIKAHMFYYGIDWGKVYRMEYQPPFIPDVSSIFDLSNIDPEFKNEPIPESILNEGAVNVLAEAEKNAATKKAQYNQEQRANEMSSFVGDNVPLYGANHIGMLPIAGGGATNAPFGQSVLTAFPSPLPTPGTPSFFSNKNNGTFNAHANENESFMYNNNNNTETEAQSQVESATNAFKGFSFVSPFAEDEDNNENENNNNFNDHHQYTQHHQH</sequence>
<evidence type="ECO:0000259" key="12">
    <source>
        <dbReference type="PROSITE" id="PS51285"/>
    </source>
</evidence>
<feature type="region of interest" description="Disordered" evidence="9">
    <location>
        <begin position="515"/>
        <end position="610"/>
    </location>
</feature>
<dbReference type="InterPro" id="IPR001683">
    <property type="entry name" value="PX_dom"/>
</dbReference>